<dbReference type="OrthoDB" id="2130629at2759"/>
<evidence type="ECO:0000313" key="7">
    <source>
        <dbReference type="Proteomes" id="UP000504607"/>
    </source>
</evidence>
<dbReference type="InterPro" id="IPR029058">
    <property type="entry name" value="AB_hydrolase_fold"/>
</dbReference>
<dbReference type="FunCoup" id="A0A6I9RRD4">
    <property type="interactions" value="1202"/>
</dbReference>
<evidence type="ECO:0000313" key="8">
    <source>
        <dbReference type="RefSeq" id="XP_010931151.1"/>
    </source>
</evidence>
<dbReference type="GO" id="GO:0006508">
    <property type="term" value="P:proteolysis"/>
    <property type="evidence" value="ECO:0007669"/>
    <property type="project" value="UniProtKB-KW"/>
</dbReference>
<keyword evidence="3 6" id="KW-0732">Signal</keyword>
<evidence type="ECO:0000256" key="3">
    <source>
        <dbReference type="ARBA" id="ARBA00022729"/>
    </source>
</evidence>
<dbReference type="AlphaFoldDB" id="A0A6I9RRD4"/>
<evidence type="ECO:0000256" key="6">
    <source>
        <dbReference type="SAM" id="SignalP"/>
    </source>
</evidence>
<evidence type="ECO:0000256" key="2">
    <source>
        <dbReference type="ARBA" id="ARBA00022670"/>
    </source>
</evidence>
<proteinExistence type="inferred from homology"/>
<dbReference type="GO" id="GO:0070008">
    <property type="term" value="F:serine-type exopeptidase activity"/>
    <property type="evidence" value="ECO:0007669"/>
    <property type="project" value="InterPro"/>
</dbReference>
<organism evidence="7 8">
    <name type="scientific">Elaeis guineensis var. tenera</name>
    <name type="common">Oil palm</name>
    <dbReference type="NCBI Taxonomy" id="51953"/>
    <lineage>
        <taxon>Eukaryota</taxon>
        <taxon>Viridiplantae</taxon>
        <taxon>Streptophyta</taxon>
        <taxon>Embryophyta</taxon>
        <taxon>Tracheophyta</taxon>
        <taxon>Spermatophyta</taxon>
        <taxon>Magnoliopsida</taxon>
        <taxon>Liliopsida</taxon>
        <taxon>Arecaceae</taxon>
        <taxon>Arecoideae</taxon>
        <taxon>Cocoseae</taxon>
        <taxon>Elaeidinae</taxon>
        <taxon>Elaeis</taxon>
    </lineage>
</organism>
<dbReference type="GO" id="GO:0008239">
    <property type="term" value="F:dipeptidyl-peptidase activity"/>
    <property type="evidence" value="ECO:0007669"/>
    <property type="project" value="TreeGrafter"/>
</dbReference>
<dbReference type="Pfam" id="PF05577">
    <property type="entry name" value="Peptidase_S28"/>
    <property type="match status" value="1"/>
</dbReference>
<evidence type="ECO:0000256" key="1">
    <source>
        <dbReference type="ARBA" id="ARBA00011079"/>
    </source>
</evidence>
<keyword evidence="2" id="KW-0645">Protease</keyword>
<sequence length="500" mass="56466">METYRPMLLFLLFLPSVLLFCNSADAKRYPFFPGFINAGLKQSSEYSGGGLYETRFFTQILDHFDYTPRSYETFQQRYLVNDTHWGGKGAPIFVYTGNEGEIGWFARNTGFMYEIAPHFKALLVFIEHRYYGESIPFGGKEIAYSNATTLGYLSTTQALADYATLIIDLKKNLSSEGSPVVVFGGSYGGMLAAWFRLKYPHITIGALASSAPILQFDDMVSPYTFYDIITKDFRSESENCYKVIKNSWKEIEDTASQPGGLDRIEKSFKLCEGEGELVEDWISSAIVYAAMTDYPTASNFLAPLPAYPVKQMCKAINNPTAGNDTFTRLYGAMNIYYNYSGTETCFVTVGSDEHGMDDGWEWQSCMEMILPTGASNNESIFPPSTYNYTDQAVGCQEYYYVAPRPHWITTEFGGHDIRRVLKRSGSNIIFFNGLRDPWSGGGVLKSLSKSLIAIVEPEGAHHVDLRFSTKEDPKWLKAVRMKEVKIISRWLEQYYSDSST</sequence>
<dbReference type="PANTHER" id="PTHR11010">
    <property type="entry name" value="PROTEASE S28 PRO-X CARBOXYPEPTIDASE-RELATED"/>
    <property type="match status" value="1"/>
</dbReference>
<dbReference type="InterPro" id="IPR042269">
    <property type="entry name" value="Ser_carbopepase_S28_SKS"/>
</dbReference>
<protein>
    <submittedName>
        <fullName evidence="8">Lysosomal Pro-X carboxypeptidase-like</fullName>
    </submittedName>
</protein>
<feature type="signal peptide" evidence="6">
    <location>
        <begin position="1"/>
        <end position="26"/>
    </location>
</feature>
<dbReference type="Proteomes" id="UP000504607">
    <property type="component" value="Chromosome 9"/>
</dbReference>
<dbReference type="Gene3D" id="1.20.120.980">
    <property type="entry name" value="Serine carboxypeptidase S28, SKS domain"/>
    <property type="match status" value="1"/>
</dbReference>
<keyword evidence="4" id="KW-0378">Hydrolase</keyword>
<comment type="similarity">
    <text evidence="1">Belongs to the peptidase S28 family.</text>
</comment>
<name>A0A6I9RRD4_ELAGV</name>
<dbReference type="PANTHER" id="PTHR11010:SF120">
    <property type="entry name" value="LYSOSOMAL PRO-X CARBOXYPEPTIDASE"/>
    <property type="match status" value="1"/>
</dbReference>
<keyword evidence="5" id="KW-0325">Glycoprotein</keyword>
<accession>A0A6I9RRD4</accession>
<keyword evidence="7" id="KW-1185">Reference proteome</keyword>
<feature type="chain" id="PRO_5026978368" evidence="6">
    <location>
        <begin position="27"/>
        <end position="500"/>
    </location>
</feature>
<gene>
    <name evidence="8" type="primary">LOC105052139</name>
</gene>
<dbReference type="InParanoid" id="A0A6I9RRD4"/>
<reference evidence="8" key="1">
    <citation type="submission" date="2025-08" db="UniProtKB">
        <authorList>
            <consortium name="RefSeq"/>
        </authorList>
    </citation>
    <scope>IDENTIFICATION</scope>
</reference>
<dbReference type="RefSeq" id="XP_010931151.1">
    <property type="nucleotide sequence ID" value="XM_010932849.3"/>
</dbReference>
<evidence type="ECO:0000256" key="4">
    <source>
        <dbReference type="ARBA" id="ARBA00022801"/>
    </source>
</evidence>
<dbReference type="FunFam" id="1.20.120.980:FF:000001">
    <property type="entry name" value="Dipeptidyl peptidase 7"/>
    <property type="match status" value="1"/>
</dbReference>
<dbReference type="InterPro" id="IPR008758">
    <property type="entry name" value="Peptidase_S28"/>
</dbReference>
<evidence type="ECO:0000256" key="5">
    <source>
        <dbReference type="ARBA" id="ARBA00023180"/>
    </source>
</evidence>
<dbReference type="SUPFAM" id="SSF53474">
    <property type="entry name" value="alpha/beta-Hydrolases"/>
    <property type="match status" value="1"/>
</dbReference>
<dbReference type="Gene3D" id="3.40.50.1820">
    <property type="entry name" value="alpha/beta hydrolase"/>
    <property type="match status" value="1"/>
</dbReference>